<name>A0A521BTD6_9RHOB</name>
<sequence length="209" mass="22789">MFTPKNLCAATALCLLPMGAYAGSVELSGGLAASLYFDKDLDHTSETVEGYVEAAYGGLYGGIWIGSLDDPADDVEYDLYIGYAGDVNDNFSYDVYVTGYWGDDSGYWTYDVTTDLTYAFSDSVAATYELIWDPDADTFDNSIAVEFAVNDKWTITPLVGIDGADDTYGELSFLYGLTDEVSFEVLFEDSESASPMITFTAYYDFSIAG</sequence>
<dbReference type="RefSeq" id="WP_142492342.1">
    <property type="nucleotide sequence ID" value="NZ_FXTO01000004.1"/>
</dbReference>
<keyword evidence="3" id="KW-1185">Reference proteome</keyword>
<feature type="chain" id="PRO_5022148843" evidence="1">
    <location>
        <begin position="23"/>
        <end position="209"/>
    </location>
</feature>
<evidence type="ECO:0000256" key="1">
    <source>
        <dbReference type="SAM" id="SignalP"/>
    </source>
</evidence>
<keyword evidence="1" id="KW-0732">Signal</keyword>
<reference evidence="2 3" key="1">
    <citation type="submission" date="2017-05" db="EMBL/GenBank/DDBJ databases">
        <authorList>
            <person name="Varghese N."/>
            <person name="Submissions S."/>
        </authorList>
    </citation>
    <scope>NUCLEOTIDE SEQUENCE [LARGE SCALE GENOMIC DNA]</scope>
    <source>
        <strain evidence="2 3">DSM 29506</strain>
    </source>
</reference>
<accession>A0A521BTD6</accession>
<dbReference type="OrthoDB" id="7720278at2"/>
<organism evidence="2 3">
    <name type="scientific">Thalassovita litoralis</name>
    <dbReference type="NCBI Taxonomy" id="1010611"/>
    <lineage>
        <taxon>Bacteria</taxon>
        <taxon>Pseudomonadati</taxon>
        <taxon>Pseudomonadota</taxon>
        <taxon>Alphaproteobacteria</taxon>
        <taxon>Rhodobacterales</taxon>
        <taxon>Roseobacteraceae</taxon>
        <taxon>Thalassovita</taxon>
    </lineage>
</organism>
<evidence type="ECO:0000313" key="2">
    <source>
        <dbReference type="EMBL" id="SMO50399.1"/>
    </source>
</evidence>
<protein>
    <submittedName>
        <fullName evidence="2">Uncharacterized protein</fullName>
    </submittedName>
</protein>
<dbReference type="EMBL" id="FXTO01000004">
    <property type="protein sequence ID" value="SMO50399.1"/>
    <property type="molecule type" value="Genomic_DNA"/>
</dbReference>
<dbReference type="Proteomes" id="UP000316030">
    <property type="component" value="Unassembled WGS sequence"/>
</dbReference>
<gene>
    <name evidence="2" type="ORF">SAMN06265173_10478</name>
</gene>
<proteinExistence type="predicted"/>
<evidence type="ECO:0000313" key="3">
    <source>
        <dbReference type="Proteomes" id="UP000316030"/>
    </source>
</evidence>
<feature type="signal peptide" evidence="1">
    <location>
        <begin position="1"/>
        <end position="22"/>
    </location>
</feature>
<dbReference type="AlphaFoldDB" id="A0A521BTD6"/>